<dbReference type="GO" id="GO:0003700">
    <property type="term" value="F:DNA-binding transcription factor activity"/>
    <property type="evidence" value="ECO:0007669"/>
    <property type="project" value="TreeGrafter"/>
</dbReference>
<evidence type="ECO:0000259" key="6">
    <source>
        <dbReference type="PROSITE" id="PS51063"/>
    </source>
</evidence>
<dbReference type="PANTHER" id="PTHR24567">
    <property type="entry name" value="CRP FAMILY TRANSCRIPTIONAL REGULATORY PROTEIN"/>
    <property type="match status" value="1"/>
</dbReference>
<reference evidence="7 8" key="1">
    <citation type="submission" date="2016-09" db="EMBL/GenBank/DDBJ databases">
        <title>Draft genome sequence for the type strain of Vulcanibacillus modesticaldus BR, a strictly anaerobic, moderately thermophilic, and nitrate-reducing bacterium from deep sea-hydrothermal vents of the Mid-Atlantic Ridge.</title>
        <authorList>
            <person name="Abin C.A."/>
            <person name="Hollibaugh J.T."/>
        </authorList>
    </citation>
    <scope>NUCLEOTIDE SEQUENCE [LARGE SCALE GENOMIC DNA]</scope>
    <source>
        <strain evidence="7 8">BR</strain>
    </source>
</reference>
<dbReference type="PROSITE" id="PS51063">
    <property type="entry name" value="HTH_CRP_2"/>
    <property type="match status" value="1"/>
</dbReference>
<protein>
    <recommendedName>
        <fullName evidence="9">Crp/Fnr family transcriptional regulator</fullName>
    </recommendedName>
</protein>
<dbReference type="EMBL" id="MIJF01000009">
    <property type="protein sequence ID" value="OEG00018.1"/>
    <property type="molecule type" value="Genomic_DNA"/>
</dbReference>
<dbReference type="AlphaFoldDB" id="A0A1D2YWI6"/>
<feature type="domain" description="HTH crp-type" evidence="6">
    <location>
        <begin position="149"/>
        <end position="222"/>
    </location>
</feature>
<evidence type="ECO:0000259" key="5">
    <source>
        <dbReference type="PROSITE" id="PS50042"/>
    </source>
</evidence>
<feature type="domain" description="Cyclic nucleotide-binding" evidence="5">
    <location>
        <begin position="15"/>
        <end position="135"/>
    </location>
</feature>
<accession>A0A1D2YWI6</accession>
<evidence type="ECO:0000313" key="8">
    <source>
        <dbReference type="Proteomes" id="UP000243739"/>
    </source>
</evidence>
<dbReference type="GO" id="GO:0003677">
    <property type="term" value="F:DNA binding"/>
    <property type="evidence" value="ECO:0007669"/>
    <property type="project" value="UniProtKB-KW"/>
</dbReference>
<keyword evidence="4" id="KW-0804">Transcription</keyword>
<dbReference type="PRINTS" id="PR00034">
    <property type="entry name" value="HTHCRP"/>
</dbReference>
<evidence type="ECO:0000256" key="1">
    <source>
        <dbReference type="ARBA" id="ARBA00023015"/>
    </source>
</evidence>
<dbReference type="RefSeq" id="WP_069656076.1">
    <property type="nucleotide sequence ID" value="NZ_MIJF01000009.1"/>
</dbReference>
<dbReference type="Pfam" id="PF00027">
    <property type="entry name" value="cNMP_binding"/>
    <property type="match status" value="1"/>
</dbReference>
<dbReference type="InterPro" id="IPR036390">
    <property type="entry name" value="WH_DNA-bd_sf"/>
</dbReference>
<keyword evidence="3" id="KW-0010">Activator</keyword>
<dbReference type="STRING" id="337097.BHF71_06555"/>
<dbReference type="PANTHER" id="PTHR24567:SF74">
    <property type="entry name" value="HTH-TYPE TRANSCRIPTIONAL REGULATOR ARCR"/>
    <property type="match status" value="1"/>
</dbReference>
<keyword evidence="2" id="KW-0238">DNA-binding</keyword>
<dbReference type="OrthoDB" id="9810708at2"/>
<dbReference type="GO" id="GO:0005829">
    <property type="term" value="C:cytosol"/>
    <property type="evidence" value="ECO:0007669"/>
    <property type="project" value="TreeGrafter"/>
</dbReference>
<dbReference type="InterPro" id="IPR014710">
    <property type="entry name" value="RmlC-like_jellyroll"/>
</dbReference>
<name>A0A1D2YWI6_9BACI</name>
<keyword evidence="1" id="KW-0805">Transcription regulation</keyword>
<dbReference type="SMART" id="SM00419">
    <property type="entry name" value="HTH_CRP"/>
    <property type="match status" value="1"/>
</dbReference>
<evidence type="ECO:0000256" key="4">
    <source>
        <dbReference type="ARBA" id="ARBA00023163"/>
    </source>
</evidence>
<keyword evidence="8" id="KW-1185">Reference proteome</keyword>
<dbReference type="InterPro" id="IPR036388">
    <property type="entry name" value="WH-like_DNA-bd_sf"/>
</dbReference>
<dbReference type="Gene3D" id="2.60.120.10">
    <property type="entry name" value="Jelly Rolls"/>
    <property type="match status" value="1"/>
</dbReference>
<dbReference type="Pfam" id="PF13545">
    <property type="entry name" value="HTH_Crp_2"/>
    <property type="match status" value="1"/>
</dbReference>
<evidence type="ECO:0000256" key="2">
    <source>
        <dbReference type="ARBA" id="ARBA00023125"/>
    </source>
</evidence>
<evidence type="ECO:0000313" key="7">
    <source>
        <dbReference type="EMBL" id="OEG00018.1"/>
    </source>
</evidence>
<dbReference type="Proteomes" id="UP000243739">
    <property type="component" value="Unassembled WGS sequence"/>
</dbReference>
<comment type="caution">
    <text evidence="7">The sequence shown here is derived from an EMBL/GenBank/DDBJ whole genome shotgun (WGS) entry which is preliminary data.</text>
</comment>
<proteinExistence type="predicted"/>
<dbReference type="Gene3D" id="1.10.10.10">
    <property type="entry name" value="Winged helix-like DNA-binding domain superfamily/Winged helix DNA-binding domain"/>
    <property type="match status" value="1"/>
</dbReference>
<gene>
    <name evidence="7" type="ORF">BHF71_06555</name>
</gene>
<dbReference type="SMART" id="SM00100">
    <property type="entry name" value="cNMP"/>
    <property type="match status" value="1"/>
</dbReference>
<dbReference type="PROSITE" id="PS50042">
    <property type="entry name" value="CNMP_BINDING_3"/>
    <property type="match status" value="1"/>
</dbReference>
<dbReference type="CDD" id="cd00092">
    <property type="entry name" value="HTH_CRP"/>
    <property type="match status" value="1"/>
</dbReference>
<dbReference type="InterPro" id="IPR000595">
    <property type="entry name" value="cNMP-bd_dom"/>
</dbReference>
<dbReference type="InterPro" id="IPR018490">
    <property type="entry name" value="cNMP-bd_dom_sf"/>
</dbReference>
<organism evidence="7 8">
    <name type="scientific">Vulcanibacillus modesticaldus</name>
    <dbReference type="NCBI Taxonomy" id="337097"/>
    <lineage>
        <taxon>Bacteria</taxon>
        <taxon>Bacillati</taxon>
        <taxon>Bacillota</taxon>
        <taxon>Bacilli</taxon>
        <taxon>Bacillales</taxon>
        <taxon>Bacillaceae</taxon>
        <taxon>Vulcanibacillus</taxon>
    </lineage>
</organism>
<dbReference type="InterPro" id="IPR050397">
    <property type="entry name" value="Env_Response_Regulators"/>
</dbReference>
<dbReference type="SUPFAM" id="SSF51206">
    <property type="entry name" value="cAMP-binding domain-like"/>
    <property type="match status" value="1"/>
</dbReference>
<evidence type="ECO:0008006" key="9">
    <source>
        <dbReference type="Google" id="ProtNLM"/>
    </source>
</evidence>
<dbReference type="CDD" id="cd00038">
    <property type="entry name" value="CAP_ED"/>
    <property type="match status" value="1"/>
</dbReference>
<dbReference type="SUPFAM" id="SSF46785">
    <property type="entry name" value="Winged helix' DNA-binding domain"/>
    <property type="match status" value="1"/>
</dbReference>
<sequence>MEKSNTKTIINLIPLLSELSEQKKEVVNRVLMVKKFPKGTIIFVESDPAEAVYFLRKGKVRLSKSSYEGKEVVISILKSGELFAQASLFRNTTYPVTAETIEDSEIVIIRNKDLEKIILRYPEIGVSIIQIMGERLYSAHSKLRDVTLYGKLGALASTLINLAKQYGKKSPEGVIIELTLTHQELANFIGAARENVNRMISTLEKNGVLTMKKGKICIKDFEELRNYIN</sequence>
<dbReference type="InterPro" id="IPR012318">
    <property type="entry name" value="HTH_CRP"/>
</dbReference>
<evidence type="ECO:0000256" key="3">
    <source>
        <dbReference type="ARBA" id="ARBA00023159"/>
    </source>
</evidence>